<gene>
    <name evidence="1" type="ORF">SAMN05443428_104161</name>
</gene>
<keyword evidence="2" id="KW-1185">Reference proteome</keyword>
<sequence length="50" mass="6039">MEKNNKNQLILCGKFEDVICFLKENQKKYKYLYELIKAMQSEKSTNTYIN</sequence>
<dbReference type="STRING" id="1147123.SAMN05443428_104161"/>
<dbReference type="Proteomes" id="UP000190105">
    <property type="component" value="Unassembled WGS sequence"/>
</dbReference>
<protein>
    <submittedName>
        <fullName evidence="1">Uncharacterized protein</fullName>
    </submittedName>
</protein>
<dbReference type="EMBL" id="FUYH01000004">
    <property type="protein sequence ID" value="SKA82077.1"/>
    <property type="molecule type" value="Genomic_DNA"/>
</dbReference>
<reference evidence="2" key="1">
    <citation type="submission" date="2017-02" db="EMBL/GenBank/DDBJ databases">
        <authorList>
            <person name="Varghese N."/>
            <person name="Submissions S."/>
        </authorList>
    </citation>
    <scope>NUCLEOTIDE SEQUENCE [LARGE SCALE GENOMIC DNA]</scope>
    <source>
        <strain evidence="2">USBA 833</strain>
    </source>
</reference>
<accession>A0A1T4WY40</accession>
<dbReference type="AlphaFoldDB" id="A0A1T4WY40"/>
<proteinExistence type="predicted"/>
<evidence type="ECO:0000313" key="2">
    <source>
        <dbReference type="Proteomes" id="UP000190105"/>
    </source>
</evidence>
<name>A0A1T4WY40_9CLOT</name>
<organism evidence="1 2">
    <name type="scientific">Caloramator quimbayensis</name>
    <dbReference type="NCBI Taxonomy" id="1147123"/>
    <lineage>
        <taxon>Bacteria</taxon>
        <taxon>Bacillati</taxon>
        <taxon>Bacillota</taxon>
        <taxon>Clostridia</taxon>
        <taxon>Eubacteriales</taxon>
        <taxon>Clostridiaceae</taxon>
        <taxon>Caloramator</taxon>
    </lineage>
</organism>
<evidence type="ECO:0000313" key="1">
    <source>
        <dbReference type="EMBL" id="SKA82077.1"/>
    </source>
</evidence>